<dbReference type="PANTHER" id="PTHR40866">
    <property type="entry name" value="BED-TYPE DOMAIN-CONTAINING PROTEIN"/>
    <property type="match status" value="1"/>
</dbReference>
<dbReference type="SUPFAM" id="SSF53098">
    <property type="entry name" value="Ribonuclease H-like"/>
    <property type="match status" value="1"/>
</dbReference>
<evidence type="ECO:0000313" key="1">
    <source>
        <dbReference type="EnsemblProtists" id="Phyra87540"/>
    </source>
</evidence>
<keyword evidence="2" id="KW-1185">Reference proteome</keyword>
<dbReference type="VEuPathDB" id="FungiDB:KRP23_7018"/>
<dbReference type="EnsemblProtists" id="Phyra87540">
    <property type="protein sequence ID" value="Phyra87540"/>
    <property type="gene ID" value="Phyra87540"/>
</dbReference>
<protein>
    <recommendedName>
        <fullName evidence="3">HAT C-terminal dimerisation domain-containing protein</fullName>
    </recommendedName>
</protein>
<dbReference type="Proteomes" id="UP000005238">
    <property type="component" value="Unassembled WGS sequence"/>
</dbReference>
<accession>H3H9K3</accession>
<organism evidence="1 2">
    <name type="scientific">Phytophthora ramorum</name>
    <name type="common">Sudden oak death agent</name>
    <dbReference type="NCBI Taxonomy" id="164328"/>
    <lineage>
        <taxon>Eukaryota</taxon>
        <taxon>Sar</taxon>
        <taxon>Stramenopiles</taxon>
        <taxon>Oomycota</taxon>
        <taxon>Peronosporomycetes</taxon>
        <taxon>Peronosporales</taxon>
        <taxon>Peronosporaceae</taxon>
        <taxon>Phytophthora</taxon>
    </lineage>
</organism>
<sequence length="257" mass="29074">MNGKRRERLLALSPIEESSQEAERIATLLELPLVGCASHRYNLAVNRYLTAYETELAALNHLMVQLRHCNHSAELANFTDLVPIKRNMTRWSSTFEMVLRYKRIRDVIRQVADDYPVMVNHLGLGAKIVHTPVNEAALVKIGNGRKLNASEARSVQRFVVEPEASAGKRKERSDDNYASDILQGRKQPRNACATSISYDPLTKVVPPTSNTVERLFSQCKLLLTPQRTCMLPANFEMLAFLRANRDLWNASLLVDSE</sequence>
<proteinExistence type="predicted"/>
<dbReference type="AlphaFoldDB" id="H3H9K3"/>
<dbReference type="OMA" id="RCASHRY"/>
<dbReference type="PANTHER" id="PTHR40866:SF1">
    <property type="entry name" value="BED-TYPE DOMAIN-CONTAINING PROTEIN"/>
    <property type="match status" value="1"/>
</dbReference>
<evidence type="ECO:0008006" key="3">
    <source>
        <dbReference type="Google" id="ProtNLM"/>
    </source>
</evidence>
<dbReference type="HOGENOM" id="CLU_037484_0_1_1"/>
<dbReference type="EMBL" id="DS568009">
    <property type="status" value="NOT_ANNOTATED_CDS"/>
    <property type="molecule type" value="Genomic_DNA"/>
</dbReference>
<dbReference type="eggNOG" id="ENOG502RFNG">
    <property type="taxonomic scope" value="Eukaryota"/>
</dbReference>
<dbReference type="InParanoid" id="H3H9K3"/>
<reference evidence="1" key="2">
    <citation type="submission" date="2015-06" db="UniProtKB">
        <authorList>
            <consortium name="EnsemblProtists"/>
        </authorList>
    </citation>
    <scope>IDENTIFICATION</scope>
    <source>
        <strain evidence="1">Pr102</strain>
    </source>
</reference>
<dbReference type="InterPro" id="IPR012337">
    <property type="entry name" value="RNaseH-like_sf"/>
</dbReference>
<name>H3H9K3_PHYRM</name>
<evidence type="ECO:0000313" key="2">
    <source>
        <dbReference type="Proteomes" id="UP000005238"/>
    </source>
</evidence>
<reference evidence="2" key="1">
    <citation type="journal article" date="2006" name="Science">
        <title>Phytophthora genome sequences uncover evolutionary origins and mechanisms of pathogenesis.</title>
        <authorList>
            <person name="Tyler B.M."/>
            <person name="Tripathy S."/>
            <person name="Zhang X."/>
            <person name="Dehal P."/>
            <person name="Jiang R.H."/>
            <person name="Aerts A."/>
            <person name="Arredondo F.D."/>
            <person name="Baxter L."/>
            <person name="Bensasson D."/>
            <person name="Beynon J.L."/>
            <person name="Chapman J."/>
            <person name="Damasceno C.M."/>
            <person name="Dorrance A.E."/>
            <person name="Dou D."/>
            <person name="Dickerman A.W."/>
            <person name="Dubchak I.L."/>
            <person name="Garbelotto M."/>
            <person name="Gijzen M."/>
            <person name="Gordon S.G."/>
            <person name="Govers F."/>
            <person name="Grunwald N.J."/>
            <person name="Huang W."/>
            <person name="Ivors K.L."/>
            <person name="Jones R.W."/>
            <person name="Kamoun S."/>
            <person name="Krampis K."/>
            <person name="Lamour K.H."/>
            <person name="Lee M.K."/>
            <person name="McDonald W.H."/>
            <person name="Medina M."/>
            <person name="Meijer H.J."/>
            <person name="Nordberg E.K."/>
            <person name="Maclean D.J."/>
            <person name="Ospina-Giraldo M.D."/>
            <person name="Morris P.F."/>
            <person name="Phuntumart V."/>
            <person name="Putnam N.H."/>
            <person name="Rash S."/>
            <person name="Rose J.K."/>
            <person name="Sakihama Y."/>
            <person name="Salamov A.A."/>
            <person name="Savidor A."/>
            <person name="Scheuring C.F."/>
            <person name="Smith B.M."/>
            <person name="Sobral B.W."/>
            <person name="Terry A."/>
            <person name="Torto-Alalibo T.A."/>
            <person name="Win J."/>
            <person name="Xu Z."/>
            <person name="Zhang H."/>
            <person name="Grigoriev I.V."/>
            <person name="Rokhsar D.S."/>
            <person name="Boore J.L."/>
        </authorList>
    </citation>
    <scope>NUCLEOTIDE SEQUENCE [LARGE SCALE GENOMIC DNA]</scope>
    <source>
        <strain evidence="2">Pr102</strain>
    </source>
</reference>